<dbReference type="Proteomes" id="UP000237968">
    <property type="component" value="Unassembled WGS sequence"/>
</dbReference>
<dbReference type="AlphaFoldDB" id="A0A2S9XBF9"/>
<protein>
    <recommendedName>
        <fullName evidence="5">DUF4920 domain-containing protein</fullName>
    </recommendedName>
</protein>
<feature type="chain" id="PRO_5015672193" description="DUF4920 domain-containing protein" evidence="2">
    <location>
        <begin position="20"/>
        <end position="214"/>
    </location>
</feature>
<evidence type="ECO:0008006" key="5">
    <source>
        <dbReference type="Google" id="ProtNLM"/>
    </source>
</evidence>
<evidence type="ECO:0000256" key="1">
    <source>
        <dbReference type="SAM" id="MobiDB-lite"/>
    </source>
</evidence>
<reference evidence="3 4" key="1">
    <citation type="submission" date="2018-03" db="EMBL/GenBank/DDBJ databases">
        <title>Draft Genome Sequences of the Obligatory Marine Myxobacteria Enhygromyxa salina SWB005.</title>
        <authorList>
            <person name="Poehlein A."/>
            <person name="Moghaddam J.A."/>
            <person name="Harms H."/>
            <person name="Alanjari M."/>
            <person name="Koenig G.M."/>
            <person name="Daniel R."/>
            <person name="Schaeberle T.F."/>
        </authorList>
    </citation>
    <scope>NUCLEOTIDE SEQUENCE [LARGE SCALE GENOMIC DNA]</scope>
    <source>
        <strain evidence="3 4">SWB005</strain>
    </source>
</reference>
<organism evidence="3 4">
    <name type="scientific">Enhygromyxa salina</name>
    <dbReference type="NCBI Taxonomy" id="215803"/>
    <lineage>
        <taxon>Bacteria</taxon>
        <taxon>Pseudomonadati</taxon>
        <taxon>Myxococcota</taxon>
        <taxon>Polyangia</taxon>
        <taxon>Nannocystales</taxon>
        <taxon>Nannocystaceae</taxon>
        <taxon>Enhygromyxa</taxon>
    </lineage>
</organism>
<keyword evidence="4" id="KW-1185">Reference proteome</keyword>
<evidence type="ECO:0000313" key="4">
    <source>
        <dbReference type="Proteomes" id="UP000237968"/>
    </source>
</evidence>
<dbReference type="RefSeq" id="WP_106395883.1">
    <property type="nucleotide sequence ID" value="NZ_PVNK01000293.1"/>
</dbReference>
<dbReference type="EMBL" id="PVNK01000293">
    <property type="protein sequence ID" value="PRP90130.1"/>
    <property type="molecule type" value="Genomic_DNA"/>
</dbReference>
<feature type="region of interest" description="Disordered" evidence="1">
    <location>
        <begin position="19"/>
        <end position="67"/>
    </location>
</feature>
<evidence type="ECO:0000313" key="3">
    <source>
        <dbReference type="EMBL" id="PRP90130.1"/>
    </source>
</evidence>
<evidence type="ECO:0000256" key="2">
    <source>
        <dbReference type="SAM" id="SignalP"/>
    </source>
</evidence>
<name>A0A2S9XBF9_9BACT</name>
<sequence>MRSLPMMLTLALALTPLTACDKKADEGKDKAEDKKDEKAEEKADAKADAKKAGDQEVAAGTVDPEEGCIHEEKKAEGESCEHGEAAPTESTGHFGAAFALAEAQPLSAVLASGVPSEAVKVSGTVESVCQKKGCWMVINEGEFSARVLVKDHAFAIPMDGEGKAAIVEGTLEAKELTEANVAHLKRDGDDKLEGDGPRQEIFLHATAVELAANS</sequence>
<accession>A0A2S9XBF9</accession>
<feature type="signal peptide" evidence="2">
    <location>
        <begin position="1"/>
        <end position="19"/>
    </location>
</feature>
<comment type="caution">
    <text evidence="3">The sequence shown here is derived from an EMBL/GenBank/DDBJ whole genome shotgun (WGS) entry which is preliminary data.</text>
</comment>
<gene>
    <name evidence="3" type="ORF">ENSA5_67480</name>
</gene>
<proteinExistence type="predicted"/>
<feature type="compositionally biased region" description="Basic and acidic residues" evidence="1">
    <location>
        <begin position="20"/>
        <end position="54"/>
    </location>
</feature>
<dbReference type="Pfam" id="PF16267">
    <property type="entry name" value="DUF4920"/>
    <property type="match status" value="1"/>
</dbReference>
<keyword evidence="2" id="KW-0732">Signal</keyword>
<dbReference type="InterPro" id="IPR032577">
    <property type="entry name" value="DUF4920"/>
</dbReference>